<keyword evidence="2" id="KW-1185">Reference proteome</keyword>
<sequence length="556" mass="63036">MALLKTSYLRENIVRQSKRLSEKLAVPLTTAKEILASGPYGCASWADLNARLESPSPHDESLILAALPHVDAAQAYFANNIRELAKALSRRILTNTNLAGLYEILRYVFVISQVPVSLSDIATKIEASAWQPSHIGPDPAAVIHAYTRINDTYIKLIATRVYLPEYYDLGEHYQPLAKIAEPYNEKIKIIWSDPMGWYKATCDYLEAFDRTADDDEYDVELILPEEHLDEAMRIHQRWFDNALNAWRDESRYGESDQYFVPYALPLGCYLVLGVPCTAPANLPVLNSTSVAFDSEWDNDTTLVTLGKQPVCIEWITINNQTRQHDGEHHEHFKSLMDGVFSHSDCELDQFQSEGRYHKLFYITPASNFAIDSYLKVELEPSGDEEFFVLQTDNPFLASKIVDYASTRRLMGYQSKLGTSNFLMKIEAKESLLEKASLALIAYRAGNKKSYNLITQSLLTRRAENSTVVVNIQAALLSLCDLIDKRVLKDAIHHGIVVYCDPGFLDDLDVPSKRSKGLQVAPQSLIETLEQPFQEKDFSLHDLFSNLTLAHYTRRNH</sequence>
<name>A0ACA7PAJ2_9PSED</name>
<reference evidence="1 2" key="1">
    <citation type="journal article" date="2014" name="Genome Announc.">
        <title>Complete Genome Sequence of Pseudomonas sp. Strain TKP, Isolated from a gamma-Hexachlorocyclohexane-Degrading Mixed Culture.</title>
        <authorList>
            <person name="Ohtsubo Y."/>
            <person name="Kishida K."/>
            <person name="Sato T."/>
            <person name="Tabata M."/>
            <person name="Kawasumi T."/>
            <person name="Ogura Y."/>
            <person name="Hayashi T."/>
            <person name="Tsuda M."/>
            <person name="Nagata Y."/>
        </authorList>
    </citation>
    <scope>NUCLEOTIDE SEQUENCE [LARGE SCALE GENOMIC DNA]</scope>
    <source>
        <strain evidence="1 2">TKP</strain>
    </source>
</reference>
<dbReference type="EMBL" id="CP006852">
    <property type="protein sequence ID" value="AHC36834.1"/>
    <property type="molecule type" value="Genomic_DNA"/>
</dbReference>
<accession>A0ACA7PAJ2</accession>
<proteinExistence type="predicted"/>
<protein>
    <submittedName>
        <fullName evidence="1">Uncharacterized protein</fullName>
    </submittedName>
</protein>
<dbReference type="Proteomes" id="UP000018725">
    <property type="component" value="Chromosome"/>
</dbReference>
<evidence type="ECO:0000313" key="2">
    <source>
        <dbReference type="Proteomes" id="UP000018725"/>
    </source>
</evidence>
<evidence type="ECO:0000313" key="1">
    <source>
        <dbReference type="EMBL" id="AHC36834.1"/>
    </source>
</evidence>
<gene>
    <name evidence="1" type="ORF">U771_21650</name>
</gene>
<organism evidence="1 2">
    <name type="scientific">Pseudomonas gorinensis</name>
    <dbReference type="NCBI Taxonomy" id="3240790"/>
    <lineage>
        <taxon>Bacteria</taxon>
        <taxon>Pseudomonadati</taxon>
        <taxon>Pseudomonadota</taxon>
        <taxon>Gammaproteobacteria</taxon>
        <taxon>Pseudomonadales</taxon>
        <taxon>Pseudomonadaceae</taxon>
        <taxon>Pseudomonas</taxon>
    </lineage>
</organism>